<feature type="region of interest" description="Disordered" evidence="2">
    <location>
        <begin position="26"/>
        <end position="48"/>
    </location>
</feature>
<proteinExistence type="predicted"/>
<feature type="compositionally biased region" description="Basic and acidic residues" evidence="2">
    <location>
        <begin position="237"/>
        <end position="261"/>
    </location>
</feature>
<keyword evidence="4" id="KW-1185">Reference proteome</keyword>
<evidence type="ECO:0000256" key="1">
    <source>
        <dbReference type="SAM" id="Coils"/>
    </source>
</evidence>
<evidence type="ECO:0000313" key="3">
    <source>
        <dbReference type="EMBL" id="CCE61199.1"/>
    </source>
</evidence>
<feature type="coiled-coil region" evidence="1">
    <location>
        <begin position="299"/>
        <end position="752"/>
    </location>
</feature>
<dbReference type="Proteomes" id="UP000005666">
    <property type="component" value="Chromosome 1"/>
</dbReference>
<dbReference type="GeneID" id="11532361"/>
<feature type="coiled-coil region" evidence="1">
    <location>
        <begin position="780"/>
        <end position="818"/>
    </location>
</feature>
<dbReference type="OrthoDB" id="5367584at2759"/>
<dbReference type="InterPro" id="IPR024312">
    <property type="entry name" value="TACC_fungi"/>
</dbReference>
<dbReference type="RefSeq" id="XP_003683633.1">
    <property type="nucleotide sequence ID" value="XM_003683585.1"/>
</dbReference>
<dbReference type="SUPFAM" id="SSF57997">
    <property type="entry name" value="Tropomyosin"/>
    <property type="match status" value="1"/>
</dbReference>
<dbReference type="HOGENOM" id="CLU_018393_0_0_1"/>
<organism evidence="3 4">
    <name type="scientific">Tetrapisispora phaffii (strain ATCC 24235 / CBS 4417 / NBRC 1672 / NRRL Y-8282 / UCD 70-5)</name>
    <name type="common">Yeast</name>
    <name type="synonym">Fabospora phaffii</name>
    <dbReference type="NCBI Taxonomy" id="1071381"/>
    <lineage>
        <taxon>Eukaryota</taxon>
        <taxon>Fungi</taxon>
        <taxon>Dikarya</taxon>
        <taxon>Ascomycota</taxon>
        <taxon>Saccharomycotina</taxon>
        <taxon>Saccharomycetes</taxon>
        <taxon>Saccharomycetales</taxon>
        <taxon>Saccharomycetaceae</taxon>
        <taxon>Tetrapisispora</taxon>
    </lineage>
</organism>
<feature type="region of interest" description="Disordered" evidence="2">
    <location>
        <begin position="237"/>
        <end position="264"/>
    </location>
</feature>
<evidence type="ECO:0000313" key="4">
    <source>
        <dbReference type="Proteomes" id="UP000005666"/>
    </source>
</evidence>
<dbReference type="KEGG" id="tpf:TPHA_0A01150"/>
<feature type="region of interest" description="Disordered" evidence="2">
    <location>
        <begin position="139"/>
        <end position="189"/>
    </location>
</feature>
<dbReference type="Pfam" id="PF12709">
    <property type="entry name" value="Fungal_TACC"/>
    <property type="match status" value="1"/>
</dbReference>
<keyword evidence="1" id="KW-0175">Coiled coil</keyword>
<protein>
    <submittedName>
        <fullName evidence="3">Uncharacterized protein</fullName>
    </submittedName>
</protein>
<sequence>MDSSPKTPRNKVGPIDFIDMRQGELGLKDSSGDYKVQPVGKSSPSRMNGMQNQSFANSDLALDCILRTNQPSDNNNMEKEILDNIDINQMFNHKADKIKSFAKDSYQAIHKELNDDDDDDDDDVVRMNHSPIKIDISSPVKASDEAATNTHDTDVDGPIVKRPKLQLDGAPDLQKDYGEREDSYNEGNTLPKQIDMVDMIDSPNKFSLHVDNMKTIEIQKAIFETTNEETHRFDDMKADKKNTESNSDKVITPEKQTRDDTPNLNKLTPLYNTDLAISMQLNHLEENKKKYVIDEHNSFKVISERNKDLIAQINNLNKELNISLSAQEQTIYNFKLLKAEYDGLSEKYETKINITAEEMENIQTERENQNRKIDKLKKKISEYKDEISMLNQNQKILQNKYNQTSDESEKWKLSHEEVNDKLQALEKDHQAVLNNLNQLISDKEKLGSELSSYENQVKDLNENIHSLEEKDKLNSNKLETITEEYKTLQQKLQDTLSQQSGTTNDLNKQLEETRLAKIEVESQLDELKTSSISEKETLEIKLKETEQQLENNTKLVDELLAKKTSLETELHEKINSIELLKKQNTESNDDSEINKAQVGQLKIEIQALKEKEMVLNDSINKLEDKTEEWKMKYQDKCSDLDKNRLEVESLQMKCKNMEEEHLAELERVHANISLLQTLIEENNDNMNTLKKENELLKTGNSKTNRQEETMNENMTKMSDEINSLKTETTTLKEQLANKEQEINKRLKLLAEDLYVQYSSKHEQKVKLLKKGYDSKYQTKIDQLTLQNEGYLQEVDQLKKQLALERNEKQKVLQLLEKE</sequence>
<name>G8BMS1_TETPH</name>
<dbReference type="AlphaFoldDB" id="G8BMS1"/>
<dbReference type="eggNOG" id="ENOG502QV33">
    <property type="taxonomic scope" value="Eukaryota"/>
</dbReference>
<feature type="compositionally biased region" description="Basic and acidic residues" evidence="2">
    <location>
        <begin position="173"/>
        <end position="183"/>
    </location>
</feature>
<reference evidence="3 4" key="1">
    <citation type="journal article" date="2011" name="Proc. Natl. Acad. Sci. U.S.A.">
        <title>Evolutionary erosion of yeast sex chromosomes by mating-type switching accidents.</title>
        <authorList>
            <person name="Gordon J.L."/>
            <person name="Armisen D."/>
            <person name="Proux-Wera E."/>
            <person name="Oheigeartaigh S.S."/>
            <person name="Byrne K.P."/>
            <person name="Wolfe K.H."/>
        </authorList>
    </citation>
    <scope>NUCLEOTIDE SEQUENCE [LARGE SCALE GENOMIC DNA]</scope>
    <source>
        <strain evidence="4">ATCC 24235 / CBS 4417 / NBRC 1672 / NRRL Y-8282 / UCD 70-5</strain>
    </source>
</reference>
<gene>
    <name evidence="3" type="primary">TPHA0A01150</name>
    <name evidence="3" type="ordered locus">TPHA_0A01150</name>
</gene>
<accession>G8BMS1</accession>
<dbReference type="STRING" id="1071381.G8BMS1"/>
<evidence type="ECO:0000256" key="2">
    <source>
        <dbReference type="SAM" id="MobiDB-lite"/>
    </source>
</evidence>
<dbReference type="EMBL" id="HE612856">
    <property type="protein sequence ID" value="CCE61199.1"/>
    <property type="molecule type" value="Genomic_DNA"/>
</dbReference>
<dbReference type="OMA" id="NFLMSPN"/>